<name>B8IY34_METNO</name>
<dbReference type="OrthoDB" id="784829at2"/>
<dbReference type="KEGG" id="mno:Mnod_7731"/>
<dbReference type="CDD" id="cd01029">
    <property type="entry name" value="TOPRIM_primases"/>
    <property type="match status" value="1"/>
</dbReference>
<dbReference type="HOGENOM" id="CLU_005630_3_2_5"/>
<dbReference type="EMBL" id="CP001354">
    <property type="protein sequence ID" value="ACL63324.1"/>
    <property type="molecule type" value="Genomic_DNA"/>
</dbReference>
<dbReference type="InterPro" id="IPR009270">
    <property type="entry name" value="DUF927"/>
</dbReference>
<proteinExistence type="predicted"/>
<feature type="region of interest" description="Disordered" evidence="1">
    <location>
        <begin position="240"/>
        <end position="261"/>
    </location>
</feature>
<reference evidence="4" key="1">
    <citation type="submission" date="2009-01" db="EMBL/GenBank/DDBJ databases">
        <title>Complete sequence of plasmid 5 of Methylobacterium nodulans ORS 2060.</title>
        <authorList>
            <consortium name="US DOE Joint Genome Institute"/>
            <person name="Lucas S."/>
            <person name="Copeland A."/>
            <person name="Lapidus A."/>
            <person name="Glavina del Rio T."/>
            <person name="Dalin E."/>
            <person name="Tice H."/>
            <person name="Bruce D."/>
            <person name="Goodwin L."/>
            <person name="Pitluck S."/>
            <person name="Sims D."/>
            <person name="Brettin T."/>
            <person name="Detter J.C."/>
            <person name="Han C."/>
            <person name="Larimer F."/>
            <person name="Land M."/>
            <person name="Hauser L."/>
            <person name="Kyrpides N."/>
            <person name="Ivanova N."/>
            <person name="Marx C.J."/>
            <person name="Richardson P."/>
        </authorList>
    </citation>
    <scope>NUCLEOTIDE SEQUENCE [LARGE SCALE GENOMIC DNA]</scope>
    <source>
        <strain evidence="4">LMG 21967 / CNCM I-2342 / ORS 2060</strain>
        <plasmid evidence="4">Plasmid pMNOD05</plasmid>
    </source>
</reference>
<dbReference type="AlphaFoldDB" id="B8IY34"/>
<keyword evidence="4" id="KW-1185">Reference proteome</keyword>
<dbReference type="InterPro" id="IPR034154">
    <property type="entry name" value="TOPRIM_DnaG/twinkle"/>
</dbReference>
<evidence type="ECO:0000313" key="4">
    <source>
        <dbReference type="Proteomes" id="UP000008207"/>
    </source>
</evidence>
<evidence type="ECO:0000259" key="2">
    <source>
        <dbReference type="Pfam" id="PF06048"/>
    </source>
</evidence>
<feature type="region of interest" description="Disordered" evidence="1">
    <location>
        <begin position="9"/>
        <end position="31"/>
    </location>
</feature>
<evidence type="ECO:0000313" key="3">
    <source>
        <dbReference type="EMBL" id="ACL63324.1"/>
    </source>
</evidence>
<feature type="domain" description="DUF927" evidence="2">
    <location>
        <begin position="289"/>
        <end position="560"/>
    </location>
</feature>
<dbReference type="Pfam" id="PF06048">
    <property type="entry name" value="DUF927"/>
    <property type="match status" value="1"/>
</dbReference>
<gene>
    <name evidence="3" type="ordered locus">Mnod_7731</name>
</gene>
<geneLocation type="plasmid" evidence="3 4">
    <name>pMNOD05</name>
</geneLocation>
<sequence>MSEFFAPIAGAAKGGEPGKAEKQAGSVSVMPVPDNAPPAFPRRHRDHGEPAAVWAYPDAEGRVLFYACRFALADGGKTYCPLTLFEFPNGALRWIWKGPPVPRPLYGLDQLAARPEAYVLLCEGEKSADAARTLVPDYVAITSPNGSKNARYADWSPLRGRHVVIWPDADKPGLDYAHEAATLALRAGAFSVALVEPPADVSAVGWDAADALDEGWTAERAGQLVAAAKSFSAAGAGDPEGLLAATEGDTSAGTAPIDENLPPVARLRPEIKWPYGYRMTAKGLVFKPKQDEPGEWLSGPFDVHALVRTEEGTGWSLAISFRDPDGRLQTVVVALADIAAGDASDVRREMASKGLRLASGRGAKDRFVSALASLTVDLRAMLVSRSGWHANGEVYAAPNFTATTPEREAEPIVFRAEQQATGFRTSGTLGAWIEEVGALAAGQGRLLFSLGVAFAGPLLEPLGQEPGAFNLVGPSSCGKTTALRMAGSVWGGGGPLGFAATWRTTSNALEGTAAAHNDSLLALDELGMCEPRDLDAAAYALTGGSGKGRLKADGDLRTRQRWRIMVLSTGEITLAQRIAEGAVTRNVRAGQMVRFVDVPADAGQGLGLFDHLAGYGHGSELSNAIRDRTGRLYGTAGPAFVNALLAKREGALGTARALIAAFLAERMPAGAGGQVQRVGARFALVAAAGELATAFGLLPVERGAVTAAAESIFRQWLAQRGGTGASEDRDALKAVRDFLQRHAAARFIKAAHGLDEGSWRAQNVAGFRLGRDEENGDFVFHDAGWAEATQGLDPRAAADALASAGFLVLDARGKRKRAERIGQRTMRVYRVAASILDGEDV</sequence>
<accession>B8IY34</accession>
<organism evidence="3 4">
    <name type="scientific">Methylobacterium nodulans (strain LMG 21967 / CNCM I-2342 / ORS 2060)</name>
    <dbReference type="NCBI Taxonomy" id="460265"/>
    <lineage>
        <taxon>Bacteria</taxon>
        <taxon>Pseudomonadati</taxon>
        <taxon>Pseudomonadota</taxon>
        <taxon>Alphaproteobacteria</taxon>
        <taxon>Hyphomicrobiales</taxon>
        <taxon>Methylobacteriaceae</taxon>
        <taxon>Methylobacterium</taxon>
    </lineage>
</organism>
<protein>
    <recommendedName>
        <fullName evidence="2">DUF927 domain-containing protein</fullName>
    </recommendedName>
</protein>
<dbReference type="Gene3D" id="3.40.1360.10">
    <property type="match status" value="1"/>
</dbReference>
<dbReference type="Proteomes" id="UP000008207">
    <property type="component" value="Plasmid pMNOD05"/>
</dbReference>
<keyword evidence="3" id="KW-0614">Plasmid</keyword>
<evidence type="ECO:0000256" key="1">
    <source>
        <dbReference type="SAM" id="MobiDB-lite"/>
    </source>
</evidence>